<name>A0A8J8NWG3_HALGN</name>
<evidence type="ECO:0000256" key="5">
    <source>
        <dbReference type="PIRSR" id="PIRSR622684-1"/>
    </source>
</evidence>
<dbReference type="PANTHER" id="PTHR10183">
    <property type="entry name" value="CALPAIN"/>
    <property type="match status" value="1"/>
</dbReference>
<dbReference type="GO" id="GO:0006508">
    <property type="term" value="P:proteolysis"/>
    <property type="evidence" value="ECO:0007669"/>
    <property type="project" value="UniProtKB-KW"/>
</dbReference>
<evidence type="ECO:0000313" key="8">
    <source>
        <dbReference type="EMBL" id="TNV81520.1"/>
    </source>
</evidence>
<dbReference type="PROSITE" id="PS50203">
    <property type="entry name" value="CALPAIN_CAT"/>
    <property type="match status" value="1"/>
</dbReference>
<keyword evidence="2 6" id="KW-0645">Protease</keyword>
<dbReference type="Pfam" id="PF00648">
    <property type="entry name" value="Peptidase_C2"/>
    <property type="match status" value="1"/>
</dbReference>
<dbReference type="SUPFAM" id="SSF54001">
    <property type="entry name" value="Cysteine proteinases"/>
    <property type="match status" value="1"/>
</dbReference>
<evidence type="ECO:0000256" key="1">
    <source>
        <dbReference type="ARBA" id="ARBA00007623"/>
    </source>
</evidence>
<sequence length="567" mass="63381">MSSFTSTQYTDPDFGPNAGSIWWSDYARASPYSLSSVASSSQWFRPEQKYAGCTLFNGIGANDIVQGYINDCFILSPAQASAERDSRIDDIVVNTKYPSEGIVALNLNVKGKPAVVTVDTFLPFYYGSLPAFSRRSGDGDFWMSFLEKGFAKLHGNYESLGGGWQAETWRILNGAPTRFITMASINSDANSAWNTISSALSQGFMVGVDTASNPPFGLVGGHAYSVLGAYSLKDSFGTVKARLLRVRNPWGTDNYSGPWNDNDSRWTTAYKSQVPFSQNTNDGYFFIEISDFVNTFNYFQVNYIHDDWSQSYYERKNDDGQWKSYTFTLPRSQDVFIGMDFYNPRMYASGCRAGQMSKGQFNLLRGSTVLDRYAFDDRLGYGWTQYTGLAAGTYTVQVLAQWTQYDVRDYVVSVYSPDSVMVYDQSGQTSFDTPPSLLSDLQYQLTLALKDLSPYSLENGGWYTLRQGFYDSPLKNRFFLQLGGPMGVYNLDMTASFTTFDGIAVVSANARSQTFQKVSNADGSTTYSHNCLILPKSGINDCSYMVYAPDANSGVKWSWRLNSWTYA</sequence>
<evidence type="ECO:0000256" key="4">
    <source>
        <dbReference type="ARBA" id="ARBA00022807"/>
    </source>
</evidence>
<comment type="similarity">
    <text evidence="1">Belongs to the peptidase C2 family.</text>
</comment>
<evidence type="ECO:0000256" key="6">
    <source>
        <dbReference type="PROSITE-ProRule" id="PRU00239"/>
    </source>
</evidence>
<dbReference type="InterPro" id="IPR001300">
    <property type="entry name" value="Peptidase_C2_calpain_cat"/>
</dbReference>
<dbReference type="PANTHER" id="PTHR10183:SF379">
    <property type="entry name" value="CALPAIN-5"/>
    <property type="match status" value="1"/>
</dbReference>
<dbReference type="Gene3D" id="3.90.70.10">
    <property type="entry name" value="Cysteine proteinases"/>
    <property type="match status" value="1"/>
</dbReference>
<feature type="active site" evidence="5 6">
    <location>
        <position position="222"/>
    </location>
</feature>
<dbReference type="EMBL" id="RRYP01006038">
    <property type="protein sequence ID" value="TNV81520.1"/>
    <property type="molecule type" value="Genomic_DNA"/>
</dbReference>
<gene>
    <name evidence="8" type="ORF">FGO68_gene12558</name>
</gene>
<dbReference type="GO" id="GO:0004198">
    <property type="term" value="F:calcium-dependent cysteine-type endopeptidase activity"/>
    <property type="evidence" value="ECO:0007669"/>
    <property type="project" value="InterPro"/>
</dbReference>
<organism evidence="8 9">
    <name type="scientific">Halteria grandinella</name>
    <dbReference type="NCBI Taxonomy" id="5974"/>
    <lineage>
        <taxon>Eukaryota</taxon>
        <taxon>Sar</taxon>
        <taxon>Alveolata</taxon>
        <taxon>Ciliophora</taxon>
        <taxon>Intramacronucleata</taxon>
        <taxon>Spirotrichea</taxon>
        <taxon>Stichotrichia</taxon>
        <taxon>Sporadotrichida</taxon>
        <taxon>Halteriidae</taxon>
        <taxon>Halteria</taxon>
    </lineage>
</organism>
<dbReference type="InterPro" id="IPR038765">
    <property type="entry name" value="Papain-like_cys_pep_sf"/>
</dbReference>
<evidence type="ECO:0000259" key="7">
    <source>
        <dbReference type="PROSITE" id="PS50203"/>
    </source>
</evidence>
<dbReference type="InterPro" id="IPR022684">
    <property type="entry name" value="Calpain_cysteine_protease"/>
</dbReference>
<dbReference type="PRINTS" id="PR00704">
    <property type="entry name" value="CALPAIN"/>
</dbReference>
<evidence type="ECO:0000256" key="2">
    <source>
        <dbReference type="ARBA" id="ARBA00022670"/>
    </source>
</evidence>
<keyword evidence="3 6" id="KW-0378">Hydrolase</keyword>
<dbReference type="Proteomes" id="UP000785679">
    <property type="component" value="Unassembled WGS sequence"/>
</dbReference>
<proteinExistence type="inferred from homology"/>
<dbReference type="SMART" id="SM00230">
    <property type="entry name" value="CysPc"/>
    <property type="match status" value="1"/>
</dbReference>
<accession>A0A8J8NWG3</accession>
<feature type="active site" evidence="5 6">
    <location>
        <position position="72"/>
    </location>
</feature>
<keyword evidence="9" id="KW-1185">Reference proteome</keyword>
<reference evidence="8" key="1">
    <citation type="submission" date="2019-06" db="EMBL/GenBank/DDBJ databases">
        <authorList>
            <person name="Zheng W."/>
        </authorList>
    </citation>
    <scope>NUCLEOTIDE SEQUENCE</scope>
    <source>
        <strain evidence="8">QDHG01</strain>
    </source>
</reference>
<evidence type="ECO:0000256" key="3">
    <source>
        <dbReference type="ARBA" id="ARBA00022801"/>
    </source>
</evidence>
<protein>
    <recommendedName>
        <fullName evidence="7">Calpain catalytic domain-containing protein</fullName>
    </recommendedName>
</protein>
<keyword evidence="4 6" id="KW-0788">Thiol protease</keyword>
<comment type="caution">
    <text evidence="8">The sequence shown here is derived from an EMBL/GenBank/DDBJ whole genome shotgun (WGS) entry which is preliminary data.</text>
</comment>
<feature type="active site" evidence="5 6">
    <location>
        <position position="248"/>
    </location>
</feature>
<feature type="domain" description="Calpain catalytic" evidence="7">
    <location>
        <begin position="8"/>
        <end position="305"/>
    </location>
</feature>
<dbReference type="AlphaFoldDB" id="A0A8J8NWG3"/>
<dbReference type="OrthoDB" id="409124at2759"/>
<evidence type="ECO:0000313" key="9">
    <source>
        <dbReference type="Proteomes" id="UP000785679"/>
    </source>
</evidence>